<dbReference type="PROSITE" id="PS51017">
    <property type="entry name" value="CCT"/>
    <property type="match status" value="1"/>
</dbReference>
<proteinExistence type="predicted"/>
<sequence>MEEASFKVGRYSAEERRERIDRYRAKRSRRNFNKTIKYVCRKTLADGRQRVRGRFVRNDEVGDILKASLFQRCEDEDYFW</sequence>
<dbReference type="GO" id="GO:0009909">
    <property type="term" value="P:regulation of flower development"/>
    <property type="evidence" value="ECO:0007669"/>
    <property type="project" value="InterPro"/>
</dbReference>
<protein>
    <submittedName>
        <fullName evidence="5">CCT motif family protein</fullName>
    </submittedName>
</protein>
<reference evidence="5 6" key="1">
    <citation type="journal article" date="2021" name="Nat. Commun.">
        <title>Incipient diploidization of the medicinal plant Perilla within 10,000 years.</title>
        <authorList>
            <person name="Zhang Y."/>
            <person name="Shen Q."/>
            <person name="Leng L."/>
            <person name="Zhang D."/>
            <person name="Chen S."/>
            <person name="Shi Y."/>
            <person name="Ning Z."/>
            <person name="Chen S."/>
        </authorList>
    </citation>
    <scope>NUCLEOTIDE SEQUENCE [LARGE SCALE GENOMIC DNA]</scope>
    <source>
        <strain evidence="6">cv. PC099</strain>
    </source>
</reference>
<evidence type="ECO:0000256" key="3">
    <source>
        <dbReference type="PROSITE-ProRule" id="PRU00357"/>
    </source>
</evidence>
<dbReference type="GO" id="GO:0003700">
    <property type="term" value="F:DNA-binding transcription factor activity"/>
    <property type="evidence" value="ECO:0007669"/>
    <property type="project" value="TreeGrafter"/>
</dbReference>
<keyword evidence="6" id="KW-1185">Reference proteome</keyword>
<feature type="non-terminal residue" evidence="5">
    <location>
        <position position="80"/>
    </location>
</feature>
<dbReference type="Pfam" id="PF06203">
    <property type="entry name" value="CCT"/>
    <property type="match status" value="1"/>
</dbReference>
<gene>
    <name evidence="5" type="ORF">C2S53_001304</name>
</gene>
<evidence type="ECO:0000313" key="6">
    <source>
        <dbReference type="Proteomes" id="UP001190926"/>
    </source>
</evidence>
<feature type="domain" description="CCT" evidence="4">
    <location>
        <begin position="16"/>
        <end position="58"/>
    </location>
</feature>
<comment type="caution">
    <text evidence="5">The sequence shown here is derived from an EMBL/GenBank/DDBJ whole genome shotgun (WGS) entry which is preliminary data.</text>
</comment>
<dbReference type="GO" id="GO:0005634">
    <property type="term" value="C:nucleus"/>
    <property type="evidence" value="ECO:0007669"/>
    <property type="project" value="UniProtKB-SubCell"/>
</dbReference>
<accession>A0AAD4PDC3</accession>
<evidence type="ECO:0000259" key="4">
    <source>
        <dbReference type="PROSITE" id="PS51017"/>
    </source>
</evidence>
<dbReference type="Proteomes" id="UP001190926">
    <property type="component" value="Unassembled WGS sequence"/>
</dbReference>
<dbReference type="EMBL" id="SDAM02000023">
    <property type="protein sequence ID" value="KAH6836169.1"/>
    <property type="molecule type" value="Genomic_DNA"/>
</dbReference>
<comment type="subcellular location">
    <subcellularLocation>
        <location evidence="1 3">Nucleus</location>
    </subcellularLocation>
</comment>
<name>A0AAD4PDC3_PERFH</name>
<dbReference type="AlphaFoldDB" id="A0AAD4PDC3"/>
<keyword evidence="2 3" id="KW-0539">Nucleus</keyword>
<dbReference type="InterPro" id="IPR045281">
    <property type="entry name" value="CONSTANS-like"/>
</dbReference>
<evidence type="ECO:0000256" key="2">
    <source>
        <dbReference type="ARBA" id="ARBA00023242"/>
    </source>
</evidence>
<dbReference type="PANTHER" id="PTHR31319:SF103">
    <property type="entry name" value="CCT MOTIF FAMILY PROTEIN"/>
    <property type="match status" value="1"/>
</dbReference>
<evidence type="ECO:0000256" key="1">
    <source>
        <dbReference type="ARBA" id="ARBA00004123"/>
    </source>
</evidence>
<dbReference type="InterPro" id="IPR010402">
    <property type="entry name" value="CCT_domain"/>
</dbReference>
<evidence type="ECO:0000313" key="5">
    <source>
        <dbReference type="EMBL" id="KAH6836169.1"/>
    </source>
</evidence>
<organism evidence="5 6">
    <name type="scientific">Perilla frutescens var. hirtella</name>
    <name type="common">Perilla citriodora</name>
    <name type="synonym">Perilla setoyensis</name>
    <dbReference type="NCBI Taxonomy" id="608512"/>
    <lineage>
        <taxon>Eukaryota</taxon>
        <taxon>Viridiplantae</taxon>
        <taxon>Streptophyta</taxon>
        <taxon>Embryophyta</taxon>
        <taxon>Tracheophyta</taxon>
        <taxon>Spermatophyta</taxon>
        <taxon>Magnoliopsida</taxon>
        <taxon>eudicotyledons</taxon>
        <taxon>Gunneridae</taxon>
        <taxon>Pentapetalae</taxon>
        <taxon>asterids</taxon>
        <taxon>lamiids</taxon>
        <taxon>Lamiales</taxon>
        <taxon>Lamiaceae</taxon>
        <taxon>Nepetoideae</taxon>
        <taxon>Elsholtzieae</taxon>
        <taxon>Perilla</taxon>
    </lineage>
</organism>
<dbReference type="PANTHER" id="PTHR31319">
    <property type="entry name" value="ZINC FINGER PROTEIN CONSTANS-LIKE 4"/>
    <property type="match status" value="1"/>
</dbReference>